<keyword evidence="3" id="KW-1185">Reference proteome</keyword>
<protein>
    <submittedName>
        <fullName evidence="2">Dihydrofolate reductase</fullName>
    </submittedName>
</protein>
<dbReference type="Proteomes" id="UP000324678">
    <property type="component" value="Chromosome"/>
</dbReference>
<organism evidence="2 3">
    <name type="scientific">Agromyces intestinalis</name>
    <dbReference type="NCBI Taxonomy" id="2592652"/>
    <lineage>
        <taxon>Bacteria</taxon>
        <taxon>Bacillati</taxon>
        <taxon>Actinomycetota</taxon>
        <taxon>Actinomycetes</taxon>
        <taxon>Micrococcales</taxon>
        <taxon>Microbacteriaceae</taxon>
        <taxon>Agromyces</taxon>
    </lineage>
</organism>
<name>A0A5C1YJN0_9MICO</name>
<dbReference type="Gene3D" id="3.40.430.10">
    <property type="entry name" value="Dihydrofolate Reductase, subunit A"/>
    <property type="match status" value="1"/>
</dbReference>
<gene>
    <name evidence="2" type="ORF">FLP10_15560</name>
</gene>
<dbReference type="GO" id="GO:0008703">
    <property type="term" value="F:5-amino-6-(5-phosphoribosylamino)uracil reductase activity"/>
    <property type="evidence" value="ECO:0007669"/>
    <property type="project" value="InterPro"/>
</dbReference>
<reference evidence="2 3" key="1">
    <citation type="submission" date="2019-09" db="EMBL/GenBank/DDBJ databases">
        <title>Genome sequencing of strain KACC 19306.</title>
        <authorList>
            <person name="Heo J."/>
            <person name="Kim S.-J."/>
            <person name="Kim J.-S."/>
            <person name="Hong S.-B."/>
            <person name="Kwon S.-W."/>
        </authorList>
    </citation>
    <scope>NUCLEOTIDE SEQUENCE [LARGE SCALE GENOMIC DNA]</scope>
    <source>
        <strain evidence="2 3">KACC 19306</strain>
    </source>
</reference>
<dbReference type="AlphaFoldDB" id="A0A5C1YJN0"/>
<dbReference type="Pfam" id="PF01872">
    <property type="entry name" value="RibD_C"/>
    <property type="match status" value="1"/>
</dbReference>
<dbReference type="PANTHER" id="PTHR38011">
    <property type="entry name" value="DIHYDROFOLATE REDUCTASE FAMILY PROTEIN (AFU_ORTHOLOGUE AFUA_8G06820)"/>
    <property type="match status" value="1"/>
</dbReference>
<dbReference type="InterPro" id="IPR050765">
    <property type="entry name" value="Riboflavin_Biosynth_HTPR"/>
</dbReference>
<dbReference type="OrthoDB" id="2313602at2"/>
<dbReference type="PANTHER" id="PTHR38011:SF12">
    <property type="entry name" value="BIFUNCTIONAL DEAMINASE-REDUCTASE DOMAIN PROTEIN"/>
    <property type="match status" value="1"/>
</dbReference>
<evidence type="ECO:0000313" key="3">
    <source>
        <dbReference type="Proteomes" id="UP000324678"/>
    </source>
</evidence>
<sequence length="223" mass="24138">MSFVRIQNISISLDGFGTGEGLAFESPFGHAGERLHEWMFATRFGRGMLGLPGGSDGVDNAFAERHETLGIGAEIMGRGKFSPQTGPWTDLGTDEEWRGWWGENPPFHTPVFVLTHHPRPSIEMEGGTVFHFVDASPQDAVAMAREAAGGRDVRIGGGPTMAREFIAAGLVDTIHLVQVPIVLGRGARLWDGLEGLETDYDVEQVASPSGVVHLTFTRRGDRG</sequence>
<dbReference type="InterPro" id="IPR024072">
    <property type="entry name" value="DHFR-like_dom_sf"/>
</dbReference>
<dbReference type="KEGG" id="ail:FLP10_15560"/>
<evidence type="ECO:0000259" key="1">
    <source>
        <dbReference type="Pfam" id="PF01872"/>
    </source>
</evidence>
<dbReference type="InterPro" id="IPR002734">
    <property type="entry name" value="RibDG_C"/>
</dbReference>
<dbReference type="GO" id="GO:0009231">
    <property type="term" value="P:riboflavin biosynthetic process"/>
    <property type="evidence" value="ECO:0007669"/>
    <property type="project" value="InterPro"/>
</dbReference>
<feature type="domain" description="Bacterial bifunctional deaminase-reductase C-terminal" evidence="1">
    <location>
        <begin position="110"/>
        <end position="194"/>
    </location>
</feature>
<proteinExistence type="predicted"/>
<evidence type="ECO:0000313" key="2">
    <source>
        <dbReference type="EMBL" id="QEO15685.1"/>
    </source>
</evidence>
<dbReference type="RefSeq" id="WP_149161698.1">
    <property type="nucleotide sequence ID" value="NZ_CP043505.1"/>
</dbReference>
<dbReference type="EMBL" id="CP043505">
    <property type="protein sequence ID" value="QEO15685.1"/>
    <property type="molecule type" value="Genomic_DNA"/>
</dbReference>
<dbReference type="SUPFAM" id="SSF53597">
    <property type="entry name" value="Dihydrofolate reductase-like"/>
    <property type="match status" value="1"/>
</dbReference>
<accession>A0A5C1YJN0</accession>